<organism evidence="6 7">
    <name type="scientific">Saccharopolyspora mangrovi</name>
    <dbReference type="NCBI Taxonomy" id="3082379"/>
    <lineage>
        <taxon>Bacteria</taxon>
        <taxon>Bacillati</taxon>
        <taxon>Actinomycetota</taxon>
        <taxon>Actinomycetes</taxon>
        <taxon>Pseudonocardiales</taxon>
        <taxon>Pseudonocardiaceae</taxon>
        <taxon>Saccharopolyspora</taxon>
    </lineage>
</organism>
<keyword evidence="3" id="KW-0812">Transmembrane</keyword>
<dbReference type="PANTHER" id="PTHR33392:SF6">
    <property type="entry name" value="POLYISOPRENYL-TEICHOIC ACID--PEPTIDOGLYCAN TEICHOIC ACID TRANSFERASE TAGU"/>
    <property type="match status" value="1"/>
</dbReference>
<feature type="domain" description="Cell envelope-related transcriptional attenuator" evidence="4">
    <location>
        <begin position="185"/>
        <end position="353"/>
    </location>
</feature>
<comment type="similarity">
    <text evidence="1">Belongs to the LytR/CpsA/Psr (LCP) family.</text>
</comment>
<feature type="compositionally biased region" description="Low complexity" evidence="2">
    <location>
        <begin position="30"/>
        <end position="65"/>
    </location>
</feature>
<dbReference type="InterPro" id="IPR027381">
    <property type="entry name" value="LytR/CpsA/Psr_C"/>
</dbReference>
<name>A0ABU6A9M4_9PSEU</name>
<dbReference type="Pfam" id="PF13399">
    <property type="entry name" value="LytR_C"/>
    <property type="match status" value="1"/>
</dbReference>
<dbReference type="Proteomes" id="UP001327093">
    <property type="component" value="Unassembled WGS sequence"/>
</dbReference>
<accession>A0ABU6A9M4</accession>
<sequence length="581" mass="60319">MDDRPRRPGSPDGRPGRGVPPRGSGGGSARSGAAAGRPQGARSTGAPGTAKAGAAGAAKSAPVAAQRKDPARNSARSGDAGLPPDDVWSRGGFWQRTAARNGARTLTALLSVIVLCVTGFAWAMFRPGAGGTGTADVIGNGFSAPDGATDILLIGNDSRTDAQGNPLPKQILQELHTTQEGGDLTDAMILVRIPNGGHSASAMSFPRDTMVDSGFGDGKHKLTETMNRGKDAERSKLQEEGVSDPKELEDKSRLAGKQALLQTMEKLTGVSIDHYAEVNLLGFYEITKAVGGVEVCLNEATKDSYSGANFKKGVQTIQGADALAFVRQRHGLLNELSRGKRQQVFMSALAHRILSSGTLANPGKLSALIDAINKSVTLDPALANDILGFAEQMQGIAGGNVQFYSAPVHLVGDSGQEDVTLNIAESKQFAADLLLPPQQRAQKLATLKSPTKITTSVYNASGISGLAANVLEELTSQGFQEGSSSNSETRSSSVVYYAKGEEDVGKMVAESLGGLPTEVSPNLTAGSTEVYIGKDYKGPGKQNFAGAPTVRLDGLNKAAPLRTQADTGNAPITADGVPCID</sequence>
<evidence type="ECO:0000259" key="4">
    <source>
        <dbReference type="Pfam" id="PF03816"/>
    </source>
</evidence>
<evidence type="ECO:0000313" key="6">
    <source>
        <dbReference type="EMBL" id="MEB3368148.1"/>
    </source>
</evidence>
<dbReference type="EMBL" id="JAWLNX010000007">
    <property type="protein sequence ID" value="MEB3368148.1"/>
    <property type="molecule type" value="Genomic_DNA"/>
</dbReference>
<evidence type="ECO:0000256" key="2">
    <source>
        <dbReference type="SAM" id="MobiDB-lite"/>
    </source>
</evidence>
<keyword evidence="3" id="KW-1133">Transmembrane helix</keyword>
<feature type="compositionally biased region" description="Low complexity" evidence="2">
    <location>
        <begin position="10"/>
        <end position="22"/>
    </location>
</feature>
<dbReference type="RefSeq" id="WP_324265691.1">
    <property type="nucleotide sequence ID" value="NZ_JAWLNX010000007.1"/>
</dbReference>
<evidence type="ECO:0000256" key="3">
    <source>
        <dbReference type="SAM" id="Phobius"/>
    </source>
</evidence>
<feature type="region of interest" description="Disordered" evidence="2">
    <location>
        <begin position="222"/>
        <end position="249"/>
    </location>
</feature>
<keyword evidence="7" id="KW-1185">Reference proteome</keyword>
<dbReference type="PANTHER" id="PTHR33392">
    <property type="entry name" value="POLYISOPRENYL-TEICHOIC ACID--PEPTIDOGLYCAN TEICHOIC ACID TRANSFERASE TAGU"/>
    <property type="match status" value="1"/>
</dbReference>
<protein>
    <submittedName>
        <fullName evidence="6">LCP family protein</fullName>
    </submittedName>
</protein>
<dbReference type="Pfam" id="PF03816">
    <property type="entry name" value="LytR_cpsA_psr"/>
    <property type="match status" value="1"/>
</dbReference>
<dbReference type="InterPro" id="IPR004474">
    <property type="entry name" value="LytR_CpsA_psr"/>
</dbReference>
<comment type="caution">
    <text evidence="6">The sequence shown here is derived from an EMBL/GenBank/DDBJ whole genome shotgun (WGS) entry which is preliminary data.</text>
</comment>
<feature type="region of interest" description="Disordered" evidence="2">
    <location>
        <begin position="562"/>
        <end position="581"/>
    </location>
</feature>
<dbReference type="InterPro" id="IPR050922">
    <property type="entry name" value="LytR/CpsA/Psr_CW_biosynth"/>
</dbReference>
<dbReference type="Gene3D" id="3.40.630.190">
    <property type="entry name" value="LCP protein"/>
    <property type="match status" value="1"/>
</dbReference>
<evidence type="ECO:0000256" key="1">
    <source>
        <dbReference type="ARBA" id="ARBA00006068"/>
    </source>
</evidence>
<evidence type="ECO:0000313" key="7">
    <source>
        <dbReference type="Proteomes" id="UP001327093"/>
    </source>
</evidence>
<feature type="region of interest" description="Disordered" evidence="2">
    <location>
        <begin position="1"/>
        <end position="90"/>
    </location>
</feature>
<feature type="transmembrane region" description="Helical" evidence="3">
    <location>
        <begin position="106"/>
        <end position="125"/>
    </location>
</feature>
<proteinExistence type="inferred from homology"/>
<evidence type="ECO:0000259" key="5">
    <source>
        <dbReference type="Pfam" id="PF13399"/>
    </source>
</evidence>
<reference evidence="6 7" key="1">
    <citation type="submission" date="2023-10" db="EMBL/GenBank/DDBJ databases">
        <title>Saccharopolyspora sp. nov., isolated from mangrove soil.</title>
        <authorList>
            <person name="Lu Y."/>
            <person name="Liu W."/>
        </authorList>
    </citation>
    <scope>NUCLEOTIDE SEQUENCE [LARGE SCALE GENOMIC DNA]</scope>
    <source>
        <strain evidence="6 7">S2-29</strain>
    </source>
</reference>
<dbReference type="Gene3D" id="3.30.70.2390">
    <property type="match status" value="1"/>
</dbReference>
<feature type="domain" description="LytR/CpsA/Psr regulator C-terminal" evidence="5">
    <location>
        <begin position="453"/>
        <end position="536"/>
    </location>
</feature>
<gene>
    <name evidence="6" type="ORF">R4I43_12110</name>
</gene>
<keyword evidence="3" id="KW-0472">Membrane</keyword>
<dbReference type="NCBIfam" id="TIGR00350">
    <property type="entry name" value="lytR_cpsA_psr"/>
    <property type="match status" value="1"/>
</dbReference>